<keyword evidence="5" id="KW-0175">Coiled coil</keyword>
<evidence type="ECO:0000256" key="7">
    <source>
        <dbReference type="RuleBase" id="RU000394"/>
    </source>
</evidence>
<dbReference type="GO" id="GO:0003777">
    <property type="term" value="F:microtubule motor activity"/>
    <property type="evidence" value="ECO:0007669"/>
    <property type="project" value="InterPro"/>
</dbReference>
<dbReference type="GO" id="GO:0005524">
    <property type="term" value="F:ATP binding"/>
    <property type="evidence" value="ECO:0007669"/>
    <property type="project" value="UniProtKB-UniRule"/>
</dbReference>
<feature type="compositionally biased region" description="Polar residues" evidence="8">
    <location>
        <begin position="83"/>
        <end position="92"/>
    </location>
</feature>
<dbReference type="SUPFAM" id="SSF52540">
    <property type="entry name" value="P-loop containing nucleoside triphosphate hydrolases"/>
    <property type="match status" value="1"/>
</dbReference>
<evidence type="ECO:0000256" key="4">
    <source>
        <dbReference type="ARBA" id="ARBA00022840"/>
    </source>
</evidence>
<keyword evidence="4 6" id="KW-0067">ATP-binding</keyword>
<feature type="compositionally biased region" description="Polar residues" evidence="8">
    <location>
        <begin position="181"/>
        <end position="193"/>
    </location>
</feature>
<dbReference type="InterPro" id="IPR027640">
    <property type="entry name" value="Kinesin-like_fam"/>
</dbReference>
<dbReference type="AlphaFoldDB" id="A0AAD5SVG7"/>
<feature type="non-terminal residue" evidence="10">
    <location>
        <position position="817"/>
    </location>
</feature>
<feature type="binding site" evidence="6">
    <location>
        <begin position="376"/>
        <end position="383"/>
    </location>
    <ligand>
        <name>ATP</name>
        <dbReference type="ChEBI" id="CHEBI:30616"/>
    </ligand>
</feature>
<keyword evidence="2" id="KW-0963">Cytoplasm</keyword>
<dbReference type="CDD" id="cd00106">
    <property type="entry name" value="KISc"/>
    <property type="match status" value="1"/>
</dbReference>
<dbReference type="GO" id="GO:0005874">
    <property type="term" value="C:microtubule"/>
    <property type="evidence" value="ECO:0007669"/>
    <property type="project" value="UniProtKB-KW"/>
</dbReference>
<dbReference type="Pfam" id="PF00225">
    <property type="entry name" value="Kinesin"/>
    <property type="match status" value="1"/>
</dbReference>
<dbReference type="SMART" id="SM00129">
    <property type="entry name" value="KISc"/>
    <property type="match status" value="1"/>
</dbReference>
<evidence type="ECO:0000313" key="10">
    <source>
        <dbReference type="EMBL" id="KAJ3111743.1"/>
    </source>
</evidence>
<dbReference type="GO" id="GO:0005875">
    <property type="term" value="C:microtubule associated complex"/>
    <property type="evidence" value="ECO:0007669"/>
    <property type="project" value="TreeGrafter"/>
</dbReference>
<dbReference type="GO" id="GO:0051231">
    <property type="term" value="P:spindle elongation"/>
    <property type="evidence" value="ECO:0007669"/>
    <property type="project" value="TreeGrafter"/>
</dbReference>
<evidence type="ECO:0000256" key="8">
    <source>
        <dbReference type="SAM" id="MobiDB-lite"/>
    </source>
</evidence>
<feature type="compositionally biased region" description="Low complexity" evidence="8">
    <location>
        <begin position="21"/>
        <end position="40"/>
    </location>
</feature>
<dbReference type="EMBL" id="JADGJH010001601">
    <property type="protein sequence ID" value="KAJ3111743.1"/>
    <property type="molecule type" value="Genomic_DNA"/>
</dbReference>
<dbReference type="PANTHER" id="PTHR47969:SF15">
    <property type="entry name" value="CHROMOSOME-ASSOCIATED KINESIN KIF4A-RELATED"/>
    <property type="match status" value="1"/>
</dbReference>
<comment type="similarity">
    <text evidence="6 7">Belongs to the TRAFAC class myosin-kinesin ATPase superfamily. Kinesin family.</text>
</comment>
<comment type="subcellular location">
    <subcellularLocation>
        <location evidence="1">Cytoplasm</location>
    </subcellularLocation>
</comment>
<dbReference type="InterPro" id="IPR036961">
    <property type="entry name" value="Kinesin_motor_dom_sf"/>
</dbReference>
<feature type="compositionally biased region" description="Low complexity" evidence="8">
    <location>
        <begin position="132"/>
        <end position="141"/>
    </location>
</feature>
<protein>
    <recommendedName>
        <fullName evidence="7">Kinesin-like protein</fullName>
    </recommendedName>
</protein>
<feature type="domain" description="Kinesin motor" evidence="9">
    <location>
        <begin position="276"/>
        <end position="685"/>
    </location>
</feature>
<gene>
    <name evidence="10" type="ORF">HK100_002589</name>
</gene>
<dbReference type="InterPro" id="IPR019821">
    <property type="entry name" value="Kinesin_motor_CS"/>
</dbReference>
<feature type="compositionally biased region" description="Pro residues" evidence="8">
    <location>
        <begin position="198"/>
        <end position="214"/>
    </location>
</feature>
<dbReference type="Gene3D" id="3.40.850.10">
    <property type="entry name" value="Kinesin motor domain"/>
    <property type="match status" value="1"/>
</dbReference>
<keyword evidence="11" id="KW-1185">Reference proteome</keyword>
<feature type="compositionally biased region" description="Basic and acidic residues" evidence="8">
    <location>
        <begin position="52"/>
        <end position="62"/>
    </location>
</feature>
<feature type="compositionally biased region" description="Polar residues" evidence="8">
    <location>
        <begin position="1"/>
        <end position="20"/>
    </location>
</feature>
<accession>A0AAD5SVG7</accession>
<proteinExistence type="inferred from homology"/>
<organism evidence="10 11">
    <name type="scientific">Physocladia obscura</name>
    <dbReference type="NCBI Taxonomy" id="109957"/>
    <lineage>
        <taxon>Eukaryota</taxon>
        <taxon>Fungi</taxon>
        <taxon>Fungi incertae sedis</taxon>
        <taxon>Chytridiomycota</taxon>
        <taxon>Chytridiomycota incertae sedis</taxon>
        <taxon>Chytridiomycetes</taxon>
        <taxon>Chytridiales</taxon>
        <taxon>Chytriomycetaceae</taxon>
        <taxon>Physocladia</taxon>
    </lineage>
</organism>
<dbReference type="PROSITE" id="PS00411">
    <property type="entry name" value="KINESIN_MOTOR_1"/>
    <property type="match status" value="1"/>
</dbReference>
<evidence type="ECO:0000259" key="9">
    <source>
        <dbReference type="PROSITE" id="PS50067"/>
    </source>
</evidence>
<feature type="compositionally biased region" description="Low complexity" evidence="8">
    <location>
        <begin position="93"/>
        <end position="117"/>
    </location>
</feature>
<evidence type="ECO:0000256" key="2">
    <source>
        <dbReference type="ARBA" id="ARBA00022490"/>
    </source>
</evidence>
<evidence type="ECO:0000256" key="3">
    <source>
        <dbReference type="ARBA" id="ARBA00022741"/>
    </source>
</evidence>
<evidence type="ECO:0000256" key="6">
    <source>
        <dbReference type="PROSITE-ProRule" id="PRU00283"/>
    </source>
</evidence>
<keyword evidence="6 7" id="KW-0505">Motor protein</keyword>
<dbReference type="PANTHER" id="PTHR47969">
    <property type="entry name" value="CHROMOSOME-ASSOCIATED KINESIN KIF4A-RELATED"/>
    <property type="match status" value="1"/>
</dbReference>
<reference evidence="10" key="1">
    <citation type="submission" date="2020-05" db="EMBL/GenBank/DDBJ databases">
        <title>Phylogenomic resolution of chytrid fungi.</title>
        <authorList>
            <person name="Stajich J.E."/>
            <person name="Amses K."/>
            <person name="Simmons R."/>
            <person name="Seto K."/>
            <person name="Myers J."/>
            <person name="Bonds A."/>
            <person name="Quandt C.A."/>
            <person name="Barry K."/>
            <person name="Liu P."/>
            <person name="Grigoriev I."/>
            <person name="Longcore J.E."/>
            <person name="James T.Y."/>
        </authorList>
    </citation>
    <scope>NUCLEOTIDE SEQUENCE</scope>
    <source>
        <strain evidence="10">JEL0513</strain>
    </source>
</reference>
<feature type="compositionally biased region" description="Polar residues" evidence="8">
    <location>
        <begin position="143"/>
        <end position="163"/>
    </location>
</feature>
<evidence type="ECO:0000313" key="11">
    <source>
        <dbReference type="Proteomes" id="UP001211907"/>
    </source>
</evidence>
<dbReference type="PRINTS" id="PR00380">
    <property type="entry name" value="KINESINHEAVY"/>
</dbReference>
<name>A0AAD5SVG7_9FUNG</name>
<dbReference type="InterPro" id="IPR001752">
    <property type="entry name" value="Kinesin_motor_dom"/>
</dbReference>
<evidence type="ECO:0000256" key="5">
    <source>
        <dbReference type="ARBA" id="ARBA00023054"/>
    </source>
</evidence>
<dbReference type="GO" id="GO:0007052">
    <property type="term" value="P:mitotic spindle organization"/>
    <property type="evidence" value="ECO:0007669"/>
    <property type="project" value="TreeGrafter"/>
</dbReference>
<dbReference type="Proteomes" id="UP001211907">
    <property type="component" value="Unassembled WGS sequence"/>
</dbReference>
<dbReference type="GO" id="GO:0007018">
    <property type="term" value="P:microtubule-based movement"/>
    <property type="evidence" value="ECO:0007669"/>
    <property type="project" value="InterPro"/>
</dbReference>
<keyword evidence="3 6" id="KW-0547">Nucleotide-binding</keyword>
<feature type="region of interest" description="Disordered" evidence="8">
    <location>
        <begin position="1"/>
        <end position="256"/>
    </location>
</feature>
<dbReference type="GO" id="GO:0005737">
    <property type="term" value="C:cytoplasm"/>
    <property type="evidence" value="ECO:0007669"/>
    <property type="project" value="UniProtKB-SubCell"/>
</dbReference>
<sequence>MSRPVSRTQSVHSAQSLKNLPQQSSAASSQKLPSLPPKSQTPVDASRQRTRQKSDSSSRDIIKSTFTLVDSNKPPPAPPQNALRKSTQSLQTSSSNPNLASSLPKNSTTQAQQQQHQSTEYIAVTPPKPQTPKKQQPAVAQLKTKSISALNASLSSRPGSSLRQEIVSESPIVSALDAQPIKTQTGNKASLQDENPFADPPNVPMAPKPTPPKPLVHKSVAALNEHEQQHSRVPSAQSRHSQKLPPIENASHSRQTSAASSVYSATLNPLSYDAQAIKVAVRIRDVQSFNAVTSRPGTPASDHTENGTPPLCMNLKPGSNRIDMTDPKESGKGLKSFNYDTVFGMDVTQDLVYSVAVEPLIRKCLQGYNGCIFAYGQTASGKTHTMQGPASHIPESFGANTQLHPDIGIISRVVHQISDHVKKIRGTIDEASGNCVDFVVKVSYLEIYNESLIDLLIDKDKQETLKIRMEPDSTTGKDLYVQNLSERYINNLHDYLRILTTGAKNRSVGETNMNEASSRSHAILTITIDQYLVETSRRSRNVASADFGRAESVSSLAPEHMTAEMHSPEELQKIGMGRKRSKIHLIDLAGSERADSTGATGIRLKEGSQINQSLSALGNVISALTSHNSTTSTHIPYRDSKLTYLLSDSLGGNALTLMITCCSPTAKNYSESMSTLRFAERVKKVVNRAIVNMDPYLLRIAELEAEVLRLKRLLDACTCGGGGNIPVSIEGDGLLQKQQELTSSENQTRLVKQNDLVHKEDDLYLPTVAKIIPPTDFLPPKKSWWTMMAEKLRNPSAAGGCCISCGVGKNRRIGIET</sequence>
<feature type="region of interest" description="Disordered" evidence="8">
    <location>
        <begin position="292"/>
        <end position="319"/>
    </location>
</feature>
<dbReference type="GO" id="GO:0008017">
    <property type="term" value="F:microtubule binding"/>
    <property type="evidence" value="ECO:0007669"/>
    <property type="project" value="InterPro"/>
</dbReference>
<dbReference type="InterPro" id="IPR027417">
    <property type="entry name" value="P-loop_NTPase"/>
</dbReference>
<dbReference type="PROSITE" id="PS50067">
    <property type="entry name" value="KINESIN_MOTOR_2"/>
    <property type="match status" value="1"/>
</dbReference>
<evidence type="ECO:0000256" key="1">
    <source>
        <dbReference type="ARBA" id="ARBA00004496"/>
    </source>
</evidence>
<comment type="caution">
    <text evidence="10">The sequence shown here is derived from an EMBL/GenBank/DDBJ whole genome shotgun (WGS) entry which is preliminary data.</text>
</comment>
<keyword evidence="7" id="KW-0493">Microtubule</keyword>